<dbReference type="GO" id="GO:0006351">
    <property type="term" value="P:DNA-templated transcription"/>
    <property type="evidence" value="ECO:0007669"/>
    <property type="project" value="InterPro"/>
</dbReference>
<feature type="compositionally biased region" description="Polar residues" evidence="1">
    <location>
        <begin position="257"/>
        <end position="274"/>
    </location>
</feature>
<reference evidence="2" key="1">
    <citation type="submission" date="2021-12" db="EMBL/GenBank/DDBJ databases">
        <authorList>
            <person name="Martin H S."/>
        </authorList>
    </citation>
    <scope>NUCLEOTIDE SEQUENCE</scope>
</reference>
<gene>
    <name evidence="2" type="ORF">BINO364_LOCUS3350</name>
</gene>
<dbReference type="EMBL" id="OV170231">
    <property type="protein sequence ID" value="CAH0716621.1"/>
    <property type="molecule type" value="Genomic_DNA"/>
</dbReference>
<dbReference type="Proteomes" id="UP000838878">
    <property type="component" value="Chromosome 11"/>
</dbReference>
<name>A0A8J9Y6K1_9NEOP</name>
<sequence length="566" mass="65164">MKEKTIPHSIWGTVELPSYGHKQWQAHFGRTFDIYSKLWKFQQQHRSTLDTRYGLKRWQIGEIASKIGQLYYHFYLRTSDTTYLVEAFSFYSAIRGRRYYTLASKEAKCELMVKKLRYYARFIVVAILLQQPITIDELLSELDQQIIAYGNAYDPNDQLEWINVLEEVRTFLVAEPGVTIVDPDNKNRVVTVTGRLSQASVPPIERNAQMGLLLHDALIIGSGTQLVKFSELTIDMFRMVQNLEWEIDVPIRDPSGDSPQNRSGLGVTSKNPTTRPGGVESDSRSLNPHKYLLFKPSARQVLIYLASSCNDLPPNCALLIYISADGHHPQQNTHPEDYSYDIGGLITTSKSDIYRDYNRETKSNMSKYKDKHILYPGDLHPFTRRPLFIIVDSDNSYAFQHIPKIFGQPLVVLMSPLSLPVSLSDRRNQGSLFTLFLHNPIAGLCNACDVFTVSISTWESCVHLRDRFMVEGTRLLMRIRLDPMYYPFLGDEFLRLMVLRYIFCESVLRMHRSFRARTNLPRAYPPLPDDLFEHRDLVAIVLQMADYIGVRSHFYDASAPGPQPRD</sequence>
<feature type="region of interest" description="Disordered" evidence="1">
    <location>
        <begin position="251"/>
        <end position="284"/>
    </location>
</feature>
<dbReference type="GO" id="GO:0003714">
    <property type="term" value="F:transcription corepressor activity"/>
    <property type="evidence" value="ECO:0007669"/>
    <property type="project" value="InterPro"/>
</dbReference>
<dbReference type="InterPro" id="IPR022709">
    <property type="entry name" value="SCAI"/>
</dbReference>
<evidence type="ECO:0000313" key="2">
    <source>
        <dbReference type="EMBL" id="CAH0716621.1"/>
    </source>
</evidence>
<feature type="non-terminal residue" evidence="2">
    <location>
        <position position="566"/>
    </location>
</feature>
<dbReference type="OrthoDB" id="525027at2759"/>
<organism evidence="2 3">
    <name type="scientific">Brenthis ino</name>
    <name type="common">lesser marbled fritillary</name>
    <dbReference type="NCBI Taxonomy" id="405034"/>
    <lineage>
        <taxon>Eukaryota</taxon>
        <taxon>Metazoa</taxon>
        <taxon>Ecdysozoa</taxon>
        <taxon>Arthropoda</taxon>
        <taxon>Hexapoda</taxon>
        <taxon>Insecta</taxon>
        <taxon>Pterygota</taxon>
        <taxon>Neoptera</taxon>
        <taxon>Endopterygota</taxon>
        <taxon>Lepidoptera</taxon>
        <taxon>Glossata</taxon>
        <taxon>Ditrysia</taxon>
        <taxon>Papilionoidea</taxon>
        <taxon>Nymphalidae</taxon>
        <taxon>Heliconiinae</taxon>
        <taxon>Argynnini</taxon>
        <taxon>Brenthis</taxon>
    </lineage>
</organism>
<evidence type="ECO:0000313" key="3">
    <source>
        <dbReference type="Proteomes" id="UP000838878"/>
    </source>
</evidence>
<evidence type="ECO:0000256" key="1">
    <source>
        <dbReference type="SAM" id="MobiDB-lite"/>
    </source>
</evidence>
<keyword evidence="3" id="KW-1185">Reference proteome</keyword>
<evidence type="ECO:0008006" key="4">
    <source>
        <dbReference type="Google" id="ProtNLM"/>
    </source>
</evidence>
<dbReference type="AlphaFoldDB" id="A0A8J9Y6K1"/>
<protein>
    <recommendedName>
        <fullName evidence="4">Protein SCAI</fullName>
    </recommendedName>
</protein>
<dbReference type="PANTHER" id="PTHR21243">
    <property type="entry name" value="PROTEIN SCAI"/>
    <property type="match status" value="1"/>
</dbReference>
<accession>A0A8J9Y6K1</accession>
<proteinExistence type="predicted"/>
<dbReference type="Pfam" id="PF12070">
    <property type="entry name" value="SCAI"/>
    <property type="match status" value="1"/>
</dbReference>